<keyword evidence="6" id="KW-1133">Transmembrane helix</keyword>
<name>A0A5N5GI30_9ROSA</name>
<keyword evidence="2" id="KW-0433">Leucine-rich repeat</keyword>
<dbReference type="AlphaFoldDB" id="A0A5N5GI30"/>
<evidence type="ECO:0000313" key="11">
    <source>
        <dbReference type="Proteomes" id="UP000327157"/>
    </source>
</evidence>
<dbReference type="GO" id="GO:0016020">
    <property type="term" value="C:membrane"/>
    <property type="evidence" value="ECO:0007669"/>
    <property type="project" value="UniProtKB-SubCell"/>
</dbReference>
<accession>A0A5N5GI30</accession>
<proteinExistence type="predicted"/>
<protein>
    <submittedName>
        <fullName evidence="10">Tyrosine-sulfated glycopeptide receptor 1-like</fullName>
    </submittedName>
</protein>
<keyword evidence="7" id="KW-0472">Membrane</keyword>
<keyword evidence="4" id="KW-0732">Signal</keyword>
<keyword evidence="8 10" id="KW-0675">Receptor</keyword>
<keyword evidence="11" id="KW-1185">Reference proteome</keyword>
<dbReference type="EMBL" id="SMOL01000458">
    <property type="protein sequence ID" value="KAB2613212.1"/>
    <property type="molecule type" value="Genomic_DNA"/>
</dbReference>
<reference evidence="10 11" key="3">
    <citation type="submission" date="2019-11" db="EMBL/GenBank/DDBJ databases">
        <title>A de novo genome assembly of a pear dwarfing rootstock.</title>
        <authorList>
            <person name="Wang F."/>
            <person name="Wang J."/>
            <person name="Li S."/>
            <person name="Zhang Y."/>
            <person name="Fang M."/>
            <person name="Ma L."/>
            <person name="Zhao Y."/>
            <person name="Jiang S."/>
        </authorList>
    </citation>
    <scope>NUCLEOTIDE SEQUENCE [LARGE SCALE GENOMIC DNA]</scope>
    <source>
        <strain evidence="10">S2</strain>
        <tissue evidence="10">Leaf</tissue>
    </source>
</reference>
<dbReference type="PANTHER" id="PTHR27000:SF679">
    <property type="entry name" value="OS01G0170300 PROTEIN"/>
    <property type="match status" value="1"/>
</dbReference>
<evidence type="ECO:0000256" key="8">
    <source>
        <dbReference type="ARBA" id="ARBA00023170"/>
    </source>
</evidence>
<dbReference type="Pfam" id="PF00560">
    <property type="entry name" value="LRR_1"/>
    <property type="match status" value="2"/>
</dbReference>
<organism evidence="10 11">
    <name type="scientific">Pyrus ussuriensis x Pyrus communis</name>
    <dbReference type="NCBI Taxonomy" id="2448454"/>
    <lineage>
        <taxon>Eukaryota</taxon>
        <taxon>Viridiplantae</taxon>
        <taxon>Streptophyta</taxon>
        <taxon>Embryophyta</taxon>
        <taxon>Tracheophyta</taxon>
        <taxon>Spermatophyta</taxon>
        <taxon>Magnoliopsida</taxon>
        <taxon>eudicotyledons</taxon>
        <taxon>Gunneridae</taxon>
        <taxon>Pentapetalae</taxon>
        <taxon>rosids</taxon>
        <taxon>fabids</taxon>
        <taxon>Rosales</taxon>
        <taxon>Rosaceae</taxon>
        <taxon>Amygdaloideae</taxon>
        <taxon>Maleae</taxon>
        <taxon>Pyrus</taxon>
    </lineage>
</organism>
<dbReference type="Pfam" id="PF13855">
    <property type="entry name" value="LRR_8"/>
    <property type="match status" value="1"/>
</dbReference>
<keyword evidence="3" id="KW-0812">Transmembrane</keyword>
<comment type="caution">
    <text evidence="10">The sequence shown here is derived from an EMBL/GenBank/DDBJ whole genome shotgun (WGS) entry which is preliminary data.</text>
</comment>
<dbReference type="Proteomes" id="UP000327157">
    <property type="component" value="Chromosome 9"/>
</dbReference>
<evidence type="ECO:0000313" key="10">
    <source>
        <dbReference type="EMBL" id="KAB2613212.1"/>
    </source>
</evidence>
<evidence type="ECO:0000256" key="2">
    <source>
        <dbReference type="ARBA" id="ARBA00022614"/>
    </source>
</evidence>
<dbReference type="SUPFAM" id="SSF52058">
    <property type="entry name" value="L domain-like"/>
    <property type="match status" value="1"/>
</dbReference>
<dbReference type="PANTHER" id="PTHR27000">
    <property type="entry name" value="LEUCINE-RICH REPEAT RECEPTOR-LIKE PROTEIN KINASE FAMILY PROTEIN-RELATED"/>
    <property type="match status" value="1"/>
</dbReference>
<sequence length="282" mass="29946">MESPATHLTVGASSGVVSSAITNLNLSHNSLLGSLPDDLLSSLPSLLVIDLSFNRLIGSFPPSSNGSSHLQIINLSSNVFNGTIPSSVLVPSISIYNVSNSSFSRSIPLSNGSNHSSLTFFDLSFNEFIDTIPPGIGSCPKLQLALPVNSLSGHIGDGIVKLTNLKIIELHSNQFSGKIPSHIELSAFNFSAVQRLATLDLGNNNFIGFLSKPSTSIYGYSEIQAKDIFGIFFGIGFAIRLNVDDKRIPFIGAPRSANSTAPVLFIQIEDVAGCLHSVVYPN</sequence>
<dbReference type="InterPro" id="IPR001611">
    <property type="entry name" value="Leu-rich_rpt"/>
</dbReference>
<evidence type="ECO:0000256" key="5">
    <source>
        <dbReference type="ARBA" id="ARBA00022737"/>
    </source>
</evidence>
<reference evidence="11" key="2">
    <citation type="submission" date="2019-10" db="EMBL/GenBank/DDBJ databases">
        <title>A de novo genome assembly of a pear dwarfing rootstock.</title>
        <authorList>
            <person name="Wang F."/>
            <person name="Wang J."/>
            <person name="Li S."/>
            <person name="Zhang Y."/>
            <person name="Fang M."/>
            <person name="Ma L."/>
            <person name="Zhao Y."/>
            <person name="Jiang S."/>
        </authorList>
    </citation>
    <scope>NUCLEOTIDE SEQUENCE [LARGE SCALE GENOMIC DNA]</scope>
</reference>
<gene>
    <name evidence="10" type="ORF">D8674_035528</name>
</gene>
<dbReference type="Gene3D" id="3.80.10.10">
    <property type="entry name" value="Ribonuclease Inhibitor"/>
    <property type="match status" value="1"/>
</dbReference>
<keyword evidence="5" id="KW-0677">Repeat</keyword>
<evidence type="ECO:0000256" key="9">
    <source>
        <dbReference type="ARBA" id="ARBA00023180"/>
    </source>
</evidence>
<evidence type="ECO:0000256" key="1">
    <source>
        <dbReference type="ARBA" id="ARBA00004479"/>
    </source>
</evidence>
<dbReference type="InterPro" id="IPR032675">
    <property type="entry name" value="LRR_dom_sf"/>
</dbReference>
<keyword evidence="9" id="KW-0325">Glycoprotein</keyword>
<dbReference type="OrthoDB" id="1436052at2759"/>
<evidence type="ECO:0000256" key="4">
    <source>
        <dbReference type="ARBA" id="ARBA00022729"/>
    </source>
</evidence>
<evidence type="ECO:0000256" key="7">
    <source>
        <dbReference type="ARBA" id="ARBA00023136"/>
    </source>
</evidence>
<reference evidence="10 11" key="1">
    <citation type="submission" date="2019-09" db="EMBL/GenBank/DDBJ databases">
        <authorList>
            <person name="Ou C."/>
        </authorList>
    </citation>
    <scope>NUCLEOTIDE SEQUENCE [LARGE SCALE GENOMIC DNA]</scope>
    <source>
        <strain evidence="10">S2</strain>
        <tissue evidence="10">Leaf</tissue>
    </source>
</reference>
<evidence type="ECO:0000256" key="3">
    <source>
        <dbReference type="ARBA" id="ARBA00022692"/>
    </source>
</evidence>
<evidence type="ECO:0000256" key="6">
    <source>
        <dbReference type="ARBA" id="ARBA00022989"/>
    </source>
</evidence>
<comment type="subcellular location">
    <subcellularLocation>
        <location evidence="1">Membrane</location>
        <topology evidence="1">Single-pass type I membrane protein</topology>
    </subcellularLocation>
</comment>